<dbReference type="AlphaFoldDB" id="W5IHX8"/>
<organism evidence="3 4">
    <name type="scientific">Scardovia inopinata F0304</name>
    <dbReference type="NCBI Taxonomy" id="641146"/>
    <lineage>
        <taxon>Bacteria</taxon>
        <taxon>Bacillati</taxon>
        <taxon>Actinomycetota</taxon>
        <taxon>Actinomycetes</taxon>
        <taxon>Bifidobacteriales</taxon>
        <taxon>Bifidobacteriaceae</taxon>
        <taxon>Scardovia</taxon>
    </lineage>
</organism>
<dbReference type="InterPro" id="IPR057893">
    <property type="entry name" value="LRV_2"/>
</dbReference>
<feature type="compositionally biased region" description="Polar residues" evidence="1">
    <location>
        <begin position="1"/>
        <end position="20"/>
    </location>
</feature>
<evidence type="ECO:0000256" key="1">
    <source>
        <dbReference type="SAM" id="MobiDB-lite"/>
    </source>
</evidence>
<feature type="domain" description="Leucine rich repeat variant" evidence="2">
    <location>
        <begin position="65"/>
        <end position="109"/>
    </location>
</feature>
<evidence type="ECO:0000313" key="4">
    <source>
        <dbReference type="Proteomes" id="UP000005777"/>
    </source>
</evidence>
<comment type="caution">
    <text evidence="3">The sequence shown here is derived from an EMBL/GenBank/DDBJ whole genome shotgun (WGS) entry which is preliminary data.</text>
</comment>
<dbReference type="eggNOG" id="ENOG5031TDZ">
    <property type="taxonomic scope" value="Bacteria"/>
</dbReference>
<proteinExistence type="predicted"/>
<reference evidence="3 4" key="1">
    <citation type="submission" date="2012-01" db="EMBL/GenBank/DDBJ databases">
        <title>The Genome Sequence of Scardovia inopinata F0304.</title>
        <authorList>
            <consortium name="The Broad Institute Genome Sequencing Platform"/>
            <person name="Ward D."/>
            <person name="Earl A."/>
            <person name="Feldgarden M."/>
            <person name="Gevers D."/>
            <person name="Young S."/>
            <person name="Zeng Q."/>
            <person name="Koehrsen M."/>
            <person name="Alvarado L."/>
            <person name="Berlin A.M."/>
            <person name="Borenstein D."/>
            <person name="Chapman S.B."/>
            <person name="Chen Z."/>
            <person name="Engels R."/>
            <person name="Freedman E."/>
            <person name="Gellesch M."/>
            <person name="Goldberg J."/>
            <person name="Griggs A."/>
            <person name="Gujja S."/>
            <person name="Heilman E.R."/>
            <person name="Heiman D.I."/>
            <person name="Hepburn T.A."/>
            <person name="Howarth C."/>
            <person name="Jen D."/>
            <person name="Larson L."/>
            <person name="Mehta T."/>
            <person name="Park D."/>
            <person name="Pearson M."/>
            <person name="Richards J."/>
            <person name="Roberts A."/>
            <person name="Saif S."/>
            <person name="Shea T.D."/>
            <person name="Shenoy N."/>
            <person name="Sisk P."/>
            <person name="Stolte C."/>
            <person name="Sykes S.N."/>
            <person name="Walk T."/>
            <person name="White J."/>
            <person name="Yandava C."/>
            <person name="Izard J."/>
            <person name="Baranova O.V."/>
            <person name="Blanton J.M."/>
            <person name="Tanner A.C."/>
            <person name="Dewhirst F."/>
            <person name="Haas B."/>
            <person name="Nusbaum C."/>
            <person name="Birren B."/>
        </authorList>
    </citation>
    <scope>NUCLEOTIDE SEQUENCE [LARGE SCALE GENOMIC DNA]</scope>
    <source>
        <strain evidence="3 4">F0304</strain>
    </source>
</reference>
<gene>
    <name evidence="3" type="ORF">HMPREF9020_00058</name>
</gene>
<feature type="region of interest" description="Disordered" evidence="1">
    <location>
        <begin position="1"/>
        <end position="51"/>
    </location>
</feature>
<dbReference type="HOGENOM" id="CLU_1958036_0_0_11"/>
<dbReference type="Proteomes" id="UP000005777">
    <property type="component" value="Unassembled WGS sequence"/>
</dbReference>
<accession>W5IHX8</accession>
<dbReference type="RefSeq" id="WP_407695019.1">
    <property type="nucleotide sequence ID" value="NZ_GG770225.1"/>
</dbReference>
<name>W5IHX8_SCAIO</name>
<dbReference type="EMBL" id="ADCX01000001">
    <property type="protein sequence ID" value="EFG26439.2"/>
    <property type="molecule type" value="Genomic_DNA"/>
</dbReference>
<sequence length="128" mass="14467">MLHSFNLYSSPSDTTGTNQPELFKHKSEQSNHRYRTSPQDSAHYADPLHPPPPPLRLTPYVAVSSTDQAVLWYIARNVPDLRCWVIANPRAKPDLLEYISQAGGPHVKDCFTVLFAALDADEDRHIED</sequence>
<evidence type="ECO:0000313" key="3">
    <source>
        <dbReference type="EMBL" id="EFG26439.2"/>
    </source>
</evidence>
<feature type="compositionally biased region" description="Basic and acidic residues" evidence="1">
    <location>
        <begin position="22"/>
        <end position="31"/>
    </location>
</feature>
<dbReference type="Pfam" id="PF25591">
    <property type="entry name" value="LRV_2"/>
    <property type="match status" value="1"/>
</dbReference>
<keyword evidence="4" id="KW-1185">Reference proteome</keyword>
<protein>
    <recommendedName>
        <fullName evidence="2">Leucine rich repeat variant domain-containing protein</fullName>
    </recommendedName>
</protein>
<evidence type="ECO:0000259" key="2">
    <source>
        <dbReference type="Pfam" id="PF25591"/>
    </source>
</evidence>